<feature type="region of interest" description="Disordered" evidence="1">
    <location>
        <begin position="410"/>
        <end position="432"/>
    </location>
</feature>
<evidence type="ECO:0000259" key="2">
    <source>
        <dbReference type="PROSITE" id="PS50883"/>
    </source>
</evidence>
<keyword evidence="4" id="KW-1185">Reference proteome</keyword>
<dbReference type="Gene3D" id="3.30.450.40">
    <property type="match status" value="1"/>
</dbReference>
<evidence type="ECO:0000313" key="3">
    <source>
        <dbReference type="EMBL" id="ABD11788.1"/>
    </source>
</evidence>
<dbReference type="GO" id="GO:0071111">
    <property type="term" value="F:cyclic-guanylate-specific phosphodiesterase activity"/>
    <property type="evidence" value="ECO:0007669"/>
    <property type="project" value="InterPro"/>
</dbReference>
<dbReference type="KEGG" id="fra:Francci3_2421"/>
<dbReference type="InterPro" id="IPR035919">
    <property type="entry name" value="EAL_sf"/>
</dbReference>
<dbReference type="Proteomes" id="UP000001937">
    <property type="component" value="Chromosome"/>
</dbReference>
<dbReference type="PhylomeDB" id="Q2JAA4"/>
<dbReference type="EMBL" id="CP000249">
    <property type="protein sequence ID" value="ABD11788.1"/>
    <property type="molecule type" value="Genomic_DNA"/>
</dbReference>
<dbReference type="SMART" id="SM00065">
    <property type="entry name" value="GAF"/>
    <property type="match status" value="1"/>
</dbReference>
<dbReference type="eggNOG" id="COG2200">
    <property type="taxonomic scope" value="Bacteria"/>
</dbReference>
<dbReference type="PANTHER" id="PTHR33121">
    <property type="entry name" value="CYCLIC DI-GMP PHOSPHODIESTERASE PDEF"/>
    <property type="match status" value="1"/>
</dbReference>
<dbReference type="SUPFAM" id="SSF141868">
    <property type="entry name" value="EAL domain-like"/>
    <property type="match status" value="1"/>
</dbReference>
<dbReference type="SMART" id="SM00052">
    <property type="entry name" value="EAL"/>
    <property type="match status" value="1"/>
</dbReference>
<dbReference type="InterPro" id="IPR001633">
    <property type="entry name" value="EAL_dom"/>
</dbReference>
<reference evidence="3 4" key="1">
    <citation type="journal article" date="2007" name="Genome Res.">
        <title>Genome characteristics of facultatively symbiotic Frankia sp. strains reflect host range and host plant biogeography.</title>
        <authorList>
            <person name="Normand P."/>
            <person name="Lapierre P."/>
            <person name="Tisa L.S."/>
            <person name="Gogarten J.P."/>
            <person name="Alloisio N."/>
            <person name="Bagnarol E."/>
            <person name="Bassi C.A."/>
            <person name="Berry A.M."/>
            <person name="Bickhart D.M."/>
            <person name="Choisne N."/>
            <person name="Couloux A."/>
            <person name="Cournoyer B."/>
            <person name="Cruveiller S."/>
            <person name="Daubin V."/>
            <person name="Demange N."/>
            <person name="Francino M.P."/>
            <person name="Goltsman E."/>
            <person name="Huang Y."/>
            <person name="Kopp O.R."/>
            <person name="Labarre L."/>
            <person name="Lapidus A."/>
            <person name="Lavire C."/>
            <person name="Marechal J."/>
            <person name="Martinez M."/>
            <person name="Mastronunzio J.E."/>
            <person name="Mullin B.C."/>
            <person name="Niemann J."/>
            <person name="Pujic P."/>
            <person name="Rawnsley T."/>
            <person name="Rouy Z."/>
            <person name="Schenowitz C."/>
            <person name="Sellstedt A."/>
            <person name="Tavares F."/>
            <person name="Tomkins J.P."/>
            <person name="Vallenet D."/>
            <person name="Valverde C."/>
            <person name="Wall L.G."/>
            <person name="Wang Y."/>
            <person name="Medigue C."/>
            <person name="Benson D.R."/>
        </authorList>
    </citation>
    <scope>NUCLEOTIDE SEQUENCE [LARGE SCALE GENOMIC DNA]</scope>
    <source>
        <strain evidence="4">DSM 45818 / CECT 9043 / CcI3</strain>
    </source>
</reference>
<organism evidence="3 4">
    <name type="scientific">Frankia casuarinae (strain DSM 45818 / CECT 9043 / HFP020203 / CcI3)</name>
    <dbReference type="NCBI Taxonomy" id="106370"/>
    <lineage>
        <taxon>Bacteria</taxon>
        <taxon>Bacillati</taxon>
        <taxon>Actinomycetota</taxon>
        <taxon>Actinomycetes</taxon>
        <taxon>Frankiales</taxon>
        <taxon>Frankiaceae</taxon>
        <taxon>Frankia</taxon>
    </lineage>
</organism>
<name>Q2JAA4_FRACC</name>
<dbReference type="Pfam" id="PF00563">
    <property type="entry name" value="EAL"/>
    <property type="match status" value="1"/>
</dbReference>
<dbReference type="PANTHER" id="PTHR33121:SF76">
    <property type="entry name" value="SIGNALING PROTEIN"/>
    <property type="match status" value="1"/>
</dbReference>
<dbReference type="HOGENOM" id="CLU_000445_145_0_11"/>
<protein>
    <submittedName>
        <fullName evidence="3">Diguanylate phosphodiesterase (EAL domain) with GAF sensor</fullName>
    </submittedName>
</protein>
<dbReference type="SUPFAM" id="SSF55781">
    <property type="entry name" value="GAF domain-like"/>
    <property type="match status" value="1"/>
</dbReference>
<dbReference type="AlphaFoldDB" id="Q2JAA4"/>
<dbReference type="InterPro" id="IPR050706">
    <property type="entry name" value="Cyclic-di-GMP_PDE-like"/>
</dbReference>
<proteinExistence type="predicted"/>
<evidence type="ECO:0000256" key="1">
    <source>
        <dbReference type="SAM" id="MobiDB-lite"/>
    </source>
</evidence>
<dbReference type="CDD" id="cd01948">
    <property type="entry name" value="EAL"/>
    <property type="match status" value="1"/>
</dbReference>
<dbReference type="InterPro" id="IPR003018">
    <property type="entry name" value="GAF"/>
</dbReference>
<dbReference type="PROSITE" id="PS50883">
    <property type="entry name" value="EAL"/>
    <property type="match status" value="1"/>
</dbReference>
<dbReference type="Gene3D" id="3.20.20.450">
    <property type="entry name" value="EAL domain"/>
    <property type="match status" value="1"/>
</dbReference>
<dbReference type="OrthoDB" id="23692at2"/>
<feature type="domain" description="EAL" evidence="2">
    <location>
        <begin position="173"/>
        <end position="413"/>
    </location>
</feature>
<gene>
    <name evidence="3" type="ordered locus">Francci3_2421</name>
</gene>
<dbReference type="Pfam" id="PF01590">
    <property type="entry name" value="GAF"/>
    <property type="match status" value="1"/>
</dbReference>
<feature type="compositionally biased region" description="Low complexity" evidence="1">
    <location>
        <begin position="415"/>
        <end position="426"/>
    </location>
</feature>
<dbReference type="InterPro" id="IPR029016">
    <property type="entry name" value="GAF-like_dom_sf"/>
</dbReference>
<accession>Q2JAA4</accession>
<evidence type="ECO:0000313" key="4">
    <source>
        <dbReference type="Proteomes" id="UP000001937"/>
    </source>
</evidence>
<sequence length="432" mass="46441">MPNMEVVRMTDALSTLGPPAGVTQPDTVVTDLLEILRRHLRMDVAGLARIDGDLLVLQVLSGDARGFRLAPGSTIRREHALLGRVLSGEIPEIVADTRTDPRTADAGVVRELGVGAYAAAPVADNDGEVYGIVGCLAHDALPHPRDRDVHFLHLLAAFLSDAVLDLHRLWEQRRRIWQEVSDLIDAGGPKMIFQPIFRLTDERIVGVEALSRFPHTTGDAQQWYNDAATVGLSIELELMAIRHALTVLPTLPSDLTLAVNASPSTITSGLVDILPDRGADRLIVEITEHEHIGDDSELLVAVGVLRRRGVRIAIDDVGTGYAGLEQLIHLRPEIIKLDRVLTHGIDTDPARRAIATGLVQVAGEIGGCVIAEGIETPMELDTAMAAGIPYGQGYLLGHPTTTAGAAWVEHSAHRPTAAEPEPVPATSSRRLG</sequence>
<dbReference type="STRING" id="106370.Francci3_2421"/>